<feature type="region of interest" description="Disordered" evidence="3">
    <location>
        <begin position="34"/>
        <end position="53"/>
    </location>
</feature>
<dbReference type="PANTHER" id="PTHR34605:SF3">
    <property type="entry name" value="P CELL-TYPE AGGLUTINATION PROTEIN MAP4-LIKE-RELATED"/>
    <property type="match status" value="1"/>
</dbReference>
<protein>
    <submittedName>
        <fullName evidence="4">DNA breaking-rejoining enzyme</fullName>
    </submittedName>
</protein>
<evidence type="ECO:0000256" key="3">
    <source>
        <dbReference type="SAM" id="MobiDB-lite"/>
    </source>
</evidence>
<reference evidence="4" key="2">
    <citation type="journal article" date="2020" name="Nat. Commun.">
        <title>Large-scale genome sequencing of mycorrhizal fungi provides insights into the early evolution of symbiotic traits.</title>
        <authorList>
            <person name="Miyauchi S."/>
            <person name="Kiss E."/>
            <person name="Kuo A."/>
            <person name="Drula E."/>
            <person name="Kohler A."/>
            <person name="Sanchez-Garcia M."/>
            <person name="Morin E."/>
            <person name="Andreopoulos B."/>
            <person name="Barry K.W."/>
            <person name="Bonito G."/>
            <person name="Buee M."/>
            <person name="Carver A."/>
            <person name="Chen C."/>
            <person name="Cichocki N."/>
            <person name="Clum A."/>
            <person name="Culley D."/>
            <person name="Crous P.W."/>
            <person name="Fauchery L."/>
            <person name="Girlanda M."/>
            <person name="Hayes R.D."/>
            <person name="Keri Z."/>
            <person name="LaButti K."/>
            <person name="Lipzen A."/>
            <person name="Lombard V."/>
            <person name="Magnuson J."/>
            <person name="Maillard F."/>
            <person name="Murat C."/>
            <person name="Nolan M."/>
            <person name="Ohm R.A."/>
            <person name="Pangilinan J."/>
            <person name="Pereira M.F."/>
            <person name="Perotto S."/>
            <person name="Peter M."/>
            <person name="Pfister S."/>
            <person name="Riley R."/>
            <person name="Sitrit Y."/>
            <person name="Stielow J.B."/>
            <person name="Szollosi G."/>
            <person name="Zifcakova L."/>
            <person name="Stursova M."/>
            <person name="Spatafora J.W."/>
            <person name="Tedersoo L."/>
            <person name="Vaario L.M."/>
            <person name="Yamada A."/>
            <person name="Yan M."/>
            <person name="Wang P."/>
            <person name="Xu J."/>
            <person name="Bruns T."/>
            <person name="Baldrian P."/>
            <person name="Vilgalys R."/>
            <person name="Dunand C."/>
            <person name="Henrissat B."/>
            <person name="Grigoriev I.V."/>
            <person name="Hibbett D."/>
            <person name="Nagy L.G."/>
            <person name="Martin F.M."/>
        </authorList>
    </citation>
    <scope>NUCLEOTIDE SEQUENCE</scope>
    <source>
        <strain evidence="4">BED1</strain>
    </source>
</reference>
<comment type="caution">
    <text evidence="4">The sequence shown here is derived from an EMBL/GenBank/DDBJ whole genome shotgun (WGS) entry which is preliminary data.</text>
</comment>
<dbReference type="Gene3D" id="1.10.443.10">
    <property type="entry name" value="Intergrase catalytic core"/>
    <property type="match status" value="1"/>
</dbReference>
<reference evidence="4" key="1">
    <citation type="submission" date="2019-10" db="EMBL/GenBank/DDBJ databases">
        <authorList>
            <consortium name="DOE Joint Genome Institute"/>
            <person name="Kuo A."/>
            <person name="Miyauchi S."/>
            <person name="Kiss E."/>
            <person name="Drula E."/>
            <person name="Kohler A."/>
            <person name="Sanchez-Garcia M."/>
            <person name="Andreopoulos B."/>
            <person name="Barry K.W."/>
            <person name="Bonito G."/>
            <person name="Buee M."/>
            <person name="Carver A."/>
            <person name="Chen C."/>
            <person name="Cichocki N."/>
            <person name="Clum A."/>
            <person name="Culley D."/>
            <person name="Crous P.W."/>
            <person name="Fauchery L."/>
            <person name="Girlanda M."/>
            <person name="Hayes R."/>
            <person name="Keri Z."/>
            <person name="LaButti K."/>
            <person name="Lipzen A."/>
            <person name="Lombard V."/>
            <person name="Magnuson J."/>
            <person name="Maillard F."/>
            <person name="Morin E."/>
            <person name="Murat C."/>
            <person name="Nolan M."/>
            <person name="Ohm R."/>
            <person name="Pangilinan J."/>
            <person name="Pereira M."/>
            <person name="Perotto S."/>
            <person name="Peter M."/>
            <person name="Riley R."/>
            <person name="Sitrit Y."/>
            <person name="Stielow B."/>
            <person name="Szollosi G."/>
            <person name="Zifcakova L."/>
            <person name="Stursova M."/>
            <person name="Spatafora J.W."/>
            <person name="Tedersoo L."/>
            <person name="Vaario L.-M."/>
            <person name="Yamada A."/>
            <person name="Yan M."/>
            <person name="Wang P."/>
            <person name="Xu J."/>
            <person name="Bruns T."/>
            <person name="Baldrian P."/>
            <person name="Vilgalys R."/>
            <person name="Henrissat B."/>
            <person name="Grigoriev I.V."/>
            <person name="Hibbett D."/>
            <person name="Nagy L.G."/>
            <person name="Martin F.M."/>
        </authorList>
    </citation>
    <scope>NUCLEOTIDE SEQUENCE</scope>
    <source>
        <strain evidence="4">BED1</strain>
    </source>
</reference>
<dbReference type="Proteomes" id="UP001194468">
    <property type="component" value="Unassembled WGS sequence"/>
</dbReference>
<dbReference type="InterPro" id="IPR052925">
    <property type="entry name" value="Phage_Integrase-like_Recomb"/>
</dbReference>
<evidence type="ECO:0000256" key="2">
    <source>
        <dbReference type="ARBA" id="ARBA00023172"/>
    </source>
</evidence>
<dbReference type="AlphaFoldDB" id="A0AAD4BNC3"/>
<evidence type="ECO:0000256" key="1">
    <source>
        <dbReference type="ARBA" id="ARBA00023125"/>
    </source>
</evidence>
<keyword evidence="1" id="KW-0238">DNA-binding</keyword>
<keyword evidence="5" id="KW-1185">Reference proteome</keyword>
<name>A0AAD4BNC3_BOLED</name>
<evidence type="ECO:0000313" key="4">
    <source>
        <dbReference type="EMBL" id="KAF8435504.1"/>
    </source>
</evidence>
<dbReference type="GO" id="GO:0015074">
    <property type="term" value="P:DNA integration"/>
    <property type="evidence" value="ECO:0007669"/>
    <property type="project" value="InterPro"/>
</dbReference>
<evidence type="ECO:0000313" key="5">
    <source>
        <dbReference type="Proteomes" id="UP001194468"/>
    </source>
</evidence>
<proteinExistence type="predicted"/>
<dbReference type="Gene3D" id="1.10.150.130">
    <property type="match status" value="1"/>
</dbReference>
<dbReference type="GO" id="GO:0006310">
    <property type="term" value="P:DNA recombination"/>
    <property type="evidence" value="ECO:0007669"/>
    <property type="project" value="UniProtKB-KW"/>
</dbReference>
<gene>
    <name evidence="4" type="ORF">L210DRAFT_3409357</name>
</gene>
<organism evidence="4 5">
    <name type="scientific">Boletus edulis BED1</name>
    <dbReference type="NCBI Taxonomy" id="1328754"/>
    <lineage>
        <taxon>Eukaryota</taxon>
        <taxon>Fungi</taxon>
        <taxon>Dikarya</taxon>
        <taxon>Basidiomycota</taxon>
        <taxon>Agaricomycotina</taxon>
        <taxon>Agaricomycetes</taxon>
        <taxon>Agaricomycetidae</taxon>
        <taxon>Boletales</taxon>
        <taxon>Boletineae</taxon>
        <taxon>Boletaceae</taxon>
        <taxon>Boletoideae</taxon>
        <taxon>Boletus</taxon>
    </lineage>
</organism>
<dbReference type="PANTHER" id="PTHR34605">
    <property type="entry name" value="PHAGE_INTEGRASE DOMAIN-CONTAINING PROTEIN"/>
    <property type="match status" value="1"/>
</dbReference>
<dbReference type="InterPro" id="IPR010998">
    <property type="entry name" value="Integrase_recombinase_N"/>
</dbReference>
<dbReference type="InterPro" id="IPR013762">
    <property type="entry name" value="Integrase-like_cat_sf"/>
</dbReference>
<dbReference type="SUPFAM" id="SSF47823">
    <property type="entry name" value="lambda integrase-like, N-terminal domain"/>
    <property type="match status" value="1"/>
</dbReference>
<dbReference type="EMBL" id="WHUW01000025">
    <property type="protein sequence ID" value="KAF8435504.1"/>
    <property type="molecule type" value="Genomic_DNA"/>
</dbReference>
<keyword evidence="2" id="KW-0233">DNA recombination</keyword>
<accession>A0AAD4BNC3</accession>
<dbReference type="SUPFAM" id="SSF56349">
    <property type="entry name" value="DNA breaking-rejoining enzymes"/>
    <property type="match status" value="1"/>
</dbReference>
<dbReference type="GO" id="GO:0003677">
    <property type="term" value="F:DNA binding"/>
    <property type="evidence" value="ECO:0007669"/>
    <property type="project" value="UniProtKB-KW"/>
</dbReference>
<sequence>MAGVNIVTAAAQFWTDVTPQQNPTRPAVIASLHTTTTTRPLRAPRSSSQILPSPLRPHVAAADRLLMWTTPAGHSWQRDLEDKLPNPTIFKLFQVMIYSLDKDTRSNYGSGLLRFTQFCDNINIPENDRMPASQELIAAFAASHAGRASDKTLNNWLAGLHFWHTVNGVPWHGSDMLRSVRRGFAKLVPATSRRAKRPPVTIEALTLLHDNLDANSPFDCAVAAAAFTAFWSCCRLGELLPRSSTDFSLSKHVTRSILPFITKRLPDGTTFLSFHIPWTKTTQEKGADISVTARPHCTDPLSALISHEHINNNLPAHAPLFAYRSGAGWSPLTKINFIARCNDIWASLGLPRMPGHAFRIGGTTEMLLEGINPDIIAVQGRWSSRAFLEYWRRIETVLPLFISSSTDTARLQTLDSIMSGFAKRHTLLHV</sequence>
<dbReference type="InterPro" id="IPR011010">
    <property type="entry name" value="DNA_brk_join_enz"/>
</dbReference>